<name>A0AAF0EIP8_9BASI</name>
<dbReference type="AlphaFoldDB" id="A0AAF0EIP8"/>
<dbReference type="InterPro" id="IPR036527">
    <property type="entry name" value="SCP2_sterol-bd_dom_sf"/>
</dbReference>
<proteinExistence type="predicted"/>
<sequence length="200" mass="22443">MPSRIYEPIANHAIAVFPRLNAPGFESSKVFALTALYLATPPPGFPSQRALGKNLASLYLFVLHPNKRVGEKDDAPDAPEVFFIHVTKNKTEVGRGTASKFSKRLLQGRTRNVVVMECTDKDLVNIATGKSKVEPMLQNKQIVIRGDIEKLEKISHILHHERSKLYRSVVTEPVKKEQDETQLDEESLQYSIGSVPRARL</sequence>
<dbReference type="Gene3D" id="3.30.1050.10">
    <property type="entry name" value="SCP2 sterol-binding domain"/>
    <property type="match status" value="1"/>
</dbReference>
<accession>A0AAF0EIP8</accession>
<dbReference type="Proteomes" id="UP001213623">
    <property type="component" value="Chromosome 3"/>
</dbReference>
<evidence type="ECO:0000313" key="1">
    <source>
        <dbReference type="EMBL" id="WFD27102.1"/>
    </source>
</evidence>
<organism evidence="1 2">
    <name type="scientific">Malassezia nana</name>
    <dbReference type="NCBI Taxonomy" id="180528"/>
    <lineage>
        <taxon>Eukaryota</taxon>
        <taxon>Fungi</taxon>
        <taxon>Dikarya</taxon>
        <taxon>Basidiomycota</taxon>
        <taxon>Ustilaginomycotina</taxon>
        <taxon>Malasseziomycetes</taxon>
        <taxon>Malasseziales</taxon>
        <taxon>Malasseziaceae</taxon>
        <taxon>Malassezia</taxon>
    </lineage>
</organism>
<evidence type="ECO:0000313" key="2">
    <source>
        <dbReference type="Proteomes" id="UP001213623"/>
    </source>
</evidence>
<keyword evidence="2" id="KW-1185">Reference proteome</keyword>
<reference evidence="1" key="1">
    <citation type="submission" date="2023-03" db="EMBL/GenBank/DDBJ databases">
        <title>Mating type loci evolution in Malassezia.</title>
        <authorList>
            <person name="Coelho M.A."/>
        </authorList>
    </citation>
    <scope>NUCLEOTIDE SEQUENCE</scope>
    <source>
        <strain evidence="1">CBS 9557</strain>
    </source>
</reference>
<dbReference type="EMBL" id="CP119894">
    <property type="protein sequence ID" value="WFD27102.1"/>
    <property type="molecule type" value="Genomic_DNA"/>
</dbReference>
<evidence type="ECO:0008006" key="3">
    <source>
        <dbReference type="Google" id="ProtNLM"/>
    </source>
</evidence>
<gene>
    <name evidence="1" type="ORF">MNAN1_002098</name>
</gene>
<protein>
    <recommendedName>
        <fullName evidence="3">SCP2 domain-containing protein</fullName>
    </recommendedName>
</protein>